<reference evidence="2" key="1">
    <citation type="journal article" date="2017" name="Nat. Ecol. Evol.">
        <title>Genome expansion and lineage-specific genetic innovations in the forest pathogenic fungi Armillaria.</title>
        <authorList>
            <person name="Sipos G."/>
            <person name="Prasanna A.N."/>
            <person name="Walter M.C."/>
            <person name="O'Connor E."/>
            <person name="Balint B."/>
            <person name="Krizsan K."/>
            <person name="Kiss B."/>
            <person name="Hess J."/>
            <person name="Varga T."/>
            <person name="Slot J."/>
            <person name="Riley R."/>
            <person name="Boka B."/>
            <person name="Rigling D."/>
            <person name="Barry K."/>
            <person name="Lee J."/>
            <person name="Mihaltcheva S."/>
            <person name="LaButti K."/>
            <person name="Lipzen A."/>
            <person name="Waldron R."/>
            <person name="Moloney N.M."/>
            <person name="Sperisen C."/>
            <person name="Kredics L."/>
            <person name="Vagvoelgyi C."/>
            <person name="Patrignani A."/>
            <person name="Fitzpatrick D."/>
            <person name="Nagy I."/>
            <person name="Doyle S."/>
            <person name="Anderson J.B."/>
            <person name="Grigoriev I.V."/>
            <person name="Gueldener U."/>
            <person name="Muensterkoetter M."/>
            <person name="Nagy L.G."/>
        </authorList>
    </citation>
    <scope>NUCLEOTIDE SEQUENCE [LARGE SCALE GENOMIC DNA]</scope>
    <source>
        <strain evidence="2">Ar21-2</strain>
    </source>
</reference>
<proteinExistence type="predicted"/>
<dbReference type="OMA" id="NTSESWW"/>
<dbReference type="STRING" id="47427.A0A2H3EWA5"/>
<dbReference type="AlphaFoldDB" id="A0A2H3EWA5"/>
<feature type="non-terminal residue" evidence="1">
    <location>
        <position position="228"/>
    </location>
</feature>
<gene>
    <name evidence="1" type="ORF">ARMGADRAFT_903239</name>
</gene>
<name>A0A2H3EWA5_ARMGA</name>
<organism evidence="1 2">
    <name type="scientific">Armillaria gallica</name>
    <name type="common">Bulbous honey fungus</name>
    <name type="synonym">Armillaria bulbosa</name>
    <dbReference type="NCBI Taxonomy" id="47427"/>
    <lineage>
        <taxon>Eukaryota</taxon>
        <taxon>Fungi</taxon>
        <taxon>Dikarya</taxon>
        <taxon>Basidiomycota</taxon>
        <taxon>Agaricomycotina</taxon>
        <taxon>Agaricomycetes</taxon>
        <taxon>Agaricomycetidae</taxon>
        <taxon>Agaricales</taxon>
        <taxon>Marasmiineae</taxon>
        <taxon>Physalacriaceae</taxon>
        <taxon>Armillaria</taxon>
    </lineage>
</organism>
<dbReference type="EMBL" id="KZ293644">
    <property type="protein sequence ID" value="PBL04588.1"/>
    <property type="molecule type" value="Genomic_DNA"/>
</dbReference>
<dbReference type="Proteomes" id="UP000217790">
    <property type="component" value="Unassembled WGS sequence"/>
</dbReference>
<accession>A0A2H3EWA5</accession>
<protein>
    <submittedName>
        <fullName evidence="1">Uncharacterized protein</fullName>
    </submittedName>
</protein>
<keyword evidence="2" id="KW-1185">Reference proteome</keyword>
<sequence>MIIWLRNSLSPQQIRDRLLSDDSEFCIWLIEYLESVHKGDYFTGPQDTVAAMRHEESLRPGYYDFTEVLPESPPSHCEQSVACDECIAGNTSESWWLYFKQMVDIVINKCNIHSCHSNTWADGTLKWNANAKGCLDNKWKRCKSCFPRKIEKETLVDKETGHINLIKREAWINMFAPLISYIFRCNTDVTSLRSGTAIKALLVYVTDYITKPGLKTHAIFDCIRAVFQ</sequence>
<evidence type="ECO:0000313" key="1">
    <source>
        <dbReference type="EMBL" id="PBL04588.1"/>
    </source>
</evidence>
<evidence type="ECO:0000313" key="2">
    <source>
        <dbReference type="Proteomes" id="UP000217790"/>
    </source>
</evidence>
<dbReference type="InParanoid" id="A0A2H3EWA5"/>
<dbReference type="OrthoDB" id="3229882at2759"/>